<proteinExistence type="predicted"/>
<protein>
    <submittedName>
        <fullName evidence="2">Uncharacterized protein</fullName>
    </submittedName>
</protein>
<keyword evidence="1" id="KW-0812">Transmembrane</keyword>
<keyword evidence="1" id="KW-0472">Membrane</keyword>
<evidence type="ECO:0000313" key="3">
    <source>
        <dbReference type="Proteomes" id="UP000006620"/>
    </source>
</evidence>
<reference evidence="3" key="1">
    <citation type="submission" date="2011-06" db="EMBL/GenBank/DDBJ databases">
        <title>Complete genome sequence of Paenibacillus mucilaginosus KNP414.</title>
        <authorList>
            <person name="Wang J."/>
            <person name="Hu S."/>
            <person name="Hu X."/>
            <person name="Zhang B."/>
            <person name="Dong D."/>
            <person name="Zhang S."/>
            <person name="Zhao K."/>
            <person name="Wu D."/>
        </authorList>
    </citation>
    <scope>NUCLEOTIDE SEQUENCE [LARGE SCALE GENOMIC DNA]</scope>
    <source>
        <strain evidence="3">KNP414</strain>
    </source>
</reference>
<dbReference type="HOGENOM" id="CLU_2618685_0_0_9"/>
<sequence>MVRWIDLSRRNKYIANSISLWVLPIFLSFVYTVLHYKTLDFSSIRFFEPFEGIYLVYFGWFLIGLILDIYLKRRGKTF</sequence>
<evidence type="ECO:0000256" key="1">
    <source>
        <dbReference type="SAM" id="Phobius"/>
    </source>
</evidence>
<dbReference type="EMBL" id="CP002869">
    <property type="protein sequence ID" value="AEI45752.1"/>
    <property type="molecule type" value="Genomic_DNA"/>
</dbReference>
<accession>F8FN82</accession>
<name>F8FN82_PAEMK</name>
<feature type="transmembrane region" description="Helical" evidence="1">
    <location>
        <begin position="54"/>
        <end position="71"/>
    </location>
</feature>
<dbReference type="AlphaFoldDB" id="F8FN82"/>
<keyword evidence="1" id="KW-1133">Transmembrane helix</keyword>
<evidence type="ECO:0000313" key="2">
    <source>
        <dbReference type="EMBL" id="AEI45752.1"/>
    </source>
</evidence>
<feature type="transmembrane region" description="Helical" evidence="1">
    <location>
        <begin position="13"/>
        <end position="34"/>
    </location>
</feature>
<dbReference type="PATRIC" id="fig|1036673.3.peg.6757"/>
<dbReference type="Proteomes" id="UP000006620">
    <property type="component" value="Chromosome"/>
</dbReference>
<reference evidence="2 3" key="2">
    <citation type="journal article" date="2013" name="Genome Announc.">
        <title>Genome Sequence of Growth-Improving Paenibacillus mucilaginosus Strain KNP414.</title>
        <authorList>
            <person name="Lu J.J."/>
            <person name="Wang J.F."/>
            <person name="Hu X.F."/>
        </authorList>
    </citation>
    <scope>NUCLEOTIDE SEQUENCE [LARGE SCALE GENOMIC DNA]</scope>
    <source>
        <strain evidence="2 3">KNP414</strain>
    </source>
</reference>
<organism evidence="2 3">
    <name type="scientific">Paenibacillus mucilaginosus (strain KNP414)</name>
    <dbReference type="NCBI Taxonomy" id="1036673"/>
    <lineage>
        <taxon>Bacteria</taxon>
        <taxon>Bacillati</taxon>
        <taxon>Bacillota</taxon>
        <taxon>Bacilli</taxon>
        <taxon>Bacillales</taxon>
        <taxon>Paenibacillaceae</taxon>
        <taxon>Paenibacillus</taxon>
    </lineage>
</organism>
<gene>
    <name evidence="2" type="ordered locus">KNP414_07242</name>
</gene>
<dbReference type="KEGG" id="pms:KNP414_07242"/>